<dbReference type="KEGG" id="huw:FPZ11_14285"/>
<evidence type="ECO:0000256" key="1">
    <source>
        <dbReference type="SAM" id="MobiDB-lite"/>
    </source>
</evidence>
<keyword evidence="3" id="KW-1185">Reference proteome</keyword>
<sequence>MAGSILDHMPPQDDDQQRRIRDQQRATTQSASALANSLSAPLSGFASAQNFTVPVGSGSGVTASNDIPGALTKINVPDGYTNAIVVAFAQIAAYCHPPTGNTDWLYGCLRALASSTGVWAVGGEVSALTQVTTASVAGALYYPTLTPSLITAFNNLNGGYIEVAAQARSGTGWSADANNQAGFEVLVIFTR</sequence>
<dbReference type="AlphaFoldDB" id="A0A5B8M5X0"/>
<evidence type="ECO:0000313" key="3">
    <source>
        <dbReference type="Proteomes" id="UP000320216"/>
    </source>
</evidence>
<dbReference type="RefSeq" id="WP_146321807.1">
    <property type="nucleotide sequence ID" value="NZ_CP042305.1"/>
</dbReference>
<organism evidence="2 3">
    <name type="scientific">Humibacter ginsenosidimutans</name>
    <dbReference type="NCBI Taxonomy" id="2599293"/>
    <lineage>
        <taxon>Bacteria</taxon>
        <taxon>Bacillati</taxon>
        <taxon>Actinomycetota</taxon>
        <taxon>Actinomycetes</taxon>
        <taxon>Micrococcales</taxon>
        <taxon>Microbacteriaceae</taxon>
        <taxon>Humibacter</taxon>
    </lineage>
</organism>
<gene>
    <name evidence="2" type="ORF">FPZ11_14285</name>
</gene>
<dbReference type="EMBL" id="CP042305">
    <property type="protein sequence ID" value="QDZ15773.1"/>
    <property type="molecule type" value="Genomic_DNA"/>
</dbReference>
<name>A0A5B8M5X0_9MICO</name>
<accession>A0A5B8M5X0</accession>
<reference evidence="2 3" key="1">
    <citation type="submission" date="2019-07" db="EMBL/GenBank/DDBJ databases">
        <title>Full genome sequence of Humibacter sp. WJ7-1.</title>
        <authorList>
            <person name="Im W.-T."/>
        </authorList>
    </citation>
    <scope>NUCLEOTIDE SEQUENCE [LARGE SCALE GENOMIC DNA]</scope>
    <source>
        <strain evidence="2 3">WJ7-1</strain>
    </source>
</reference>
<protein>
    <submittedName>
        <fullName evidence="2">Uncharacterized protein</fullName>
    </submittedName>
</protein>
<feature type="region of interest" description="Disordered" evidence="1">
    <location>
        <begin position="1"/>
        <end position="32"/>
    </location>
</feature>
<proteinExistence type="predicted"/>
<evidence type="ECO:0000313" key="2">
    <source>
        <dbReference type="EMBL" id="QDZ15773.1"/>
    </source>
</evidence>
<dbReference type="Proteomes" id="UP000320216">
    <property type="component" value="Chromosome"/>
</dbReference>
<feature type="compositionally biased region" description="Basic and acidic residues" evidence="1">
    <location>
        <begin position="15"/>
        <end position="24"/>
    </location>
</feature>